<dbReference type="RefSeq" id="WP_157848076.1">
    <property type="nucleotide sequence ID" value="NZ_JBEZVI010000002.1"/>
</dbReference>
<sequence length="121" mass="13618">MSSTSADLETAAGLYAHACVECGYVPEFLDEDLTCAACRVRIHLGATVMKKTIKFTVEEITHGDIEIEIDVPEEFLDEDGEVSDDDALRDFLEDNEDEWYELAPAFYEIQAKEVVEVVDTY</sequence>
<dbReference type="EMBL" id="JBEZVI010000002">
    <property type="protein sequence ID" value="MEU3708986.1"/>
    <property type="molecule type" value="Genomic_DNA"/>
</dbReference>
<comment type="caution">
    <text evidence="1">The sequence shown here is derived from an EMBL/GenBank/DDBJ whole genome shotgun (WGS) entry which is preliminary data.</text>
</comment>
<evidence type="ECO:0000313" key="2">
    <source>
        <dbReference type="Proteomes" id="UP001550853"/>
    </source>
</evidence>
<gene>
    <name evidence="1" type="ORF">AB0E61_02665</name>
</gene>
<evidence type="ECO:0000313" key="1">
    <source>
        <dbReference type="EMBL" id="MEU3708986.1"/>
    </source>
</evidence>
<keyword evidence="2" id="KW-1185">Reference proteome</keyword>
<name>A0ABV2YTB3_9ACTN</name>
<protein>
    <submittedName>
        <fullName evidence="1">Uncharacterized protein</fullName>
    </submittedName>
</protein>
<proteinExistence type="predicted"/>
<dbReference type="Proteomes" id="UP001550853">
    <property type="component" value="Unassembled WGS sequence"/>
</dbReference>
<organism evidence="1 2">
    <name type="scientific">Streptomyces catenulae</name>
    <dbReference type="NCBI Taxonomy" id="66875"/>
    <lineage>
        <taxon>Bacteria</taxon>
        <taxon>Bacillati</taxon>
        <taxon>Actinomycetota</taxon>
        <taxon>Actinomycetes</taxon>
        <taxon>Kitasatosporales</taxon>
        <taxon>Streptomycetaceae</taxon>
        <taxon>Streptomyces</taxon>
    </lineage>
</organism>
<accession>A0ABV2YTB3</accession>
<reference evidence="1 2" key="1">
    <citation type="submission" date="2024-06" db="EMBL/GenBank/DDBJ databases">
        <title>The Natural Products Discovery Center: Release of the First 8490 Sequenced Strains for Exploring Actinobacteria Biosynthetic Diversity.</title>
        <authorList>
            <person name="Kalkreuter E."/>
            <person name="Kautsar S.A."/>
            <person name="Yang D."/>
            <person name="Bader C.D."/>
            <person name="Teijaro C.N."/>
            <person name="Fluegel L."/>
            <person name="Davis C.M."/>
            <person name="Simpson J.R."/>
            <person name="Lauterbach L."/>
            <person name="Steele A.D."/>
            <person name="Gui C."/>
            <person name="Meng S."/>
            <person name="Li G."/>
            <person name="Viehrig K."/>
            <person name="Ye F."/>
            <person name="Su P."/>
            <person name="Kiefer A.F."/>
            <person name="Nichols A."/>
            <person name="Cepeda A.J."/>
            <person name="Yan W."/>
            <person name="Fan B."/>
            <person name="Jiang Y."/>
            <person name="Adhikari A."/>
            <person name="Zheng C.-J."/>
            <person name="Schuster L."/>
            <person name="Cowan T.M."/>
            <person name="Smanski M.J."/>
            <person name="Chevrette M.G."/>
            <person name="De Carvalho L.P.S."/>
            <person name="Shen B."/>
        </authorList>
    </citation>
    <scope>NUCLEOTIDE SEQUENCE [LARGE SCALE GENOMIC DNA]</scope>
    <source>
        <strain evidence="1 2">NPDC033039</strain>
    </source>
</reference>